<feature type="domain" description="Big-1" evidence="8">
    <location>
        <begin position="411"/>
        <end position="501"/>
    </location>
</feature>
<dbReference type="Proteomes" id="UP000474967">
    <property type="component" value="Unassembled WGS sequence"/>
</dbReference>
<proteinExistence type="inferred from homology"/>
<dbReference type="RefSeq" id="WP_163287642.1">
    <property type="nucleotide sequence ID" value="NZ_JAAGWY010000001.1"/>
</dbReference>
<organism evidence="9 10">
    <name type="scientific">Leifsonia tongyongensis</name>
    <dbReference type="NCBI Taxonomy" id="1268043"/>
    <lineage>
        <taxon>Bacteria</taxon>
        <taxon>Bacillati</taxon>
        <taxon>Actinomycetota</taxon>
        <taxon>Actinomycetes</taxon>
        <taxon>Micrococcales</taxon>
        <taxon>Microbacteriaceae</taxon>
        <taxon>Leifsonia</taxon>
    </lineage>
</organism>
<keyword evidence="6" id="KW-0812">Transmembrane</keyword>
<dbReference type="InterPro" id="IPR047589">
    <property type="entry name" value="DUF11_rpt"/>
</dbReference>
<evidence type="ECO:0000313" key="10">
    <source>
        <dbReference type="Proteomes" id="UP000474967"/>
    </source>
</evidence>
<keyword evidence="6" id="KW-1133">Transmembrane helix</keyword>
<evidence type="ECO:0000256" key="1">
    <source>
        <dbReference type="ARBA" id="ARBA00010116"/>
    </source>
</evidence>
<keyword evidence="10" id="KW-1185">Reference proteome</keyword>
<dbReference type="PROSITE" id="PS50847">
    <property type="entry name" value="GRAM_POS_ANCHORING"/>
    <property type="match status" value="1"/>
</dbReference>
<sequence>MNSMRPVLAHPRRRTSQGRLIGAVTAVTLALATALAGTIPASAATGSVTTGMITLDGSSPIKSIAVDSNLRSQLNSADPSLGYAYFNGESGGASGTGIWVVLPDNTLVDTANPVQTFGGTGTAADPFWIQTTRTGTDVEVTKRDSYVIGDDFVKTDLSFKNISATSTNVALNSYADCMLSGSDVGVAEVVGGRASCKGTATGPYISFVSAEPDATFAAGSYYDVLNASLAYASLPNGCVPLTACTDPVDNGMAVSFRVSAAPGETVTKTYYSTYSANLSLAKIVPALSVSRSNLSVGDDVVFSLSLTNEGPSDGTNSRAIFRLPQGFAFTSASGDGTYDSATGTWSVGDLPLGAVSHIQITARATAAGQSTAGIASAGSDVMNPAPCSTMGGANCGAVLTLTVNQSLDLSRSTLDATPATVVADGTSFATVTVRLFDTVGDPLTAPHTVAITSSVGTVGAVSRNADGSYSAQVSSTALGQGTVAFTVDGATGPVTKQLSFVAGAVDFSKSTASVSTGTRVADGVETHTITALIKDASGHPVLGLSSALTAGTTSALGRGDITSFSETAPGTYVASITSTVSGAKNITVTLGGTTLNPSGNSTANFVAGEADLTNSGTRFGVSEGARVVGTETHTVTVTLVDAEGNIVEGQAGALTAATSADLGGGGVGSFTETSPGTYTADIASTVAGPKSMTAKLGDREITGGANTVAVFIAGAVDPANSATGFTVSSDSRMVPDGTHEVTVTLADTFGNPVADAPDLLSGTSSASLGSGTISAFEEDPAVPGTYHATVTSSVAVVAAISITHDGTPLTARGNADARFIAEVASVVTPPTPTPTPTEGLALTGSDVYLPAGIAASAILLGALGLLSMVRRRRQHS</sequence>
<dbReference type="Pfam" id="PF01345">
    <property type="entry name" value="DUF11"/>
    <property type="match status" value="1"/>
</dbReference>
<dbReference type="EMBL" id="JAAGWY010000001">
    <property type="protein sequence ID" value="NEN04534.1"/>
    <property type="molecule type" value="Genomic_DNA"/>
</dbReference>
<evidence type="ECO:0000256" key="2">
    <source>
        <dbReference type="ARBA" id="ARBA00022512"/>
    </source>
</evidence>
<evidence type="ECO:0000259" key="7">
    <source>
        <dbReference type="PROSITE" id="PS50847"/>
    </source>
</evidence>
<protein>
    <submittedName>
        <fullName evidence="9">DUF11 domain-containing protein</fullName>
    </submittedName>
</protein>
<dbReference type="PROSITE" id="PS51127">
    <property type="entry name" value="BIG1"/>
    <property type="match status" value="1"/>
</dbReference>
<keyword evidence="5" id="KW-0572">Peptidoglycan-anchor</keyword>
<name>A0A6L9XTY2_9MICO</name>
<dbReference type="InterPro" id="IPR008964">
    <property type="entry name" value="Invasin/intimin_cell_adhesion"/>
</dbReference>
<evidence type="ECO:0000256" key="6">
    <source>
        <dbReference type="SAM" id="Phobius"/>
    </source>
</evidence>
<comment type="caution">
    <text evidence="9">The sequence shown here is derived from an EMBL/GenBank/DDBJ whole genome shotgun (WGS) entry which is preliminary data.</text>
</comment>
<dbReference type="InterPro" id="IPR001434">
    <property type="entry name" value="OmcB-like_DUF11"/>
</dbReference>
<accession>A0A6L9XTY2</accession>
<gene>
    <name evidence="9" type="ORF">G3T36_01485</name>
</gene>
<evidence type="ECO:0000256" key="5">
    <source>
        <dbReference type="ARBA" id="ARBA00023088"/>
    </source>
</evidence>
<dbReference type="NCBIfam" id="TIGR01451">
    <property type="entry name" value="B_ant_repeat"/>
    <property type="match status" value="1"/>
</dbReference>
<dbReference type="InterPro" id="IPR013783">
    <property type="entry name" value="Ig-like_fold"/>
</dbReference>
<evidence type="ECO:0000259" key="8">
    <source>
        <dbReference type="PROSITE" id="PS51127"/>
    </source>
</evidence>
<feature type="transmembrane region" description="Helical" evidence="6">
    <location>
        <begin position="847"/>
        <end position="869"/>
    </location>
</feature>
<dbReference type="AlphaFoldDB" id="A0A6L9XTY2"/>
<dbReference type="Gene3D" id="2.60.40.10">
    <property type="entry name" value="Immunoglobulins"/>
    <property type="match status" value="4"/>
</dbReference>
<dbReference type="InterPro" id="IPR019931">
    <property type="entry name" value="LPXTG_anchor"/>
</dbReference>
<keyword evidence="6" id="KW-0472">Membrane</keyword>
<evidence type="ECO:0000313" key="9">
    <source>
        <dbReference type="EMBL" id="NEN04534.1"/>
    </source>
</evidence>
<keyword evidence="3" id="KW-0964">Secreted</keyword>
<dbReference type="SUPFAM" id="SSF49373">
    <property type="entry name" value="Invasin/intimin cell-adhesion fragments"/>
    <property type="match status" value="4"/>
</dbReference>
<dbReference type="GO" id="GO:0005975">
    <property type="term" value="P:carbohydrate metabolic process"/>
    <property type="evidence" value="ECO:0007669"/>
    <property type="project" value="UniProtKB-ARBA"/>
</dbReference>
<dbReference type="Pfam" id="PF09134">
    <property type="entry name" value="Invasin_D3"/>
    <property type="match status" value="2"/>
</dbReference>
<comment type="similarity">
    <text evidence="1">Belongs to the intimin/invasin family.</text>
</comment>
<keyword evidence="2" id="KW-0134">Cell wall</keyword>
<evidence type="ECO:0000256" key="4">
    <source>
        <dbReference type="ARBA" id="ARBA00022729"/>
    </source>
</evidence>
<dbReference type="InterPro" id="IPR003344">
    <property type="entry name" value="Big_1_dom"/>
</dbReference>
<evidence type="ECO:0000256" key="3">
    <source>
        <dbReference type="ARBA" id="ARBA00022525"/>
    </source>
</evidence>
<reference evidence="9 10" key="1">
    <citation type="journal article" date="2014" name="J. Microbiol.">
        <title>Diaminobutyricibacter tongyongensis gen. nov., sp. nov. and Homoserinibacter gongjuensis gen. nov., sp. nov. belong to the family Microbacteriaceae.</title>
        <authorList>
            <person name="Kim S.J."/>
            <person name="Ahn J.H."/>
            <person name="Weon H.Y."/>
            <person name="Hamada M."/>
            <person name="Suzuki K."/>
            <person name="Kwon S.W."/>
        </authorList>
    </citation>
    <scope>NUCLEOTIDE SEQUENCE [LARGE SCALE GENOMIC DNA]</scope>
    <source>
        <strain evidence="9 10">NBRC 108724</strain>
    </source>
</reference>
<dbReference type="SMART" id="SM00634">
    <property type="entry name" value="BID_1"/>
    <property type="match status" value="2"/>
</dbReference>
<feature type="domain" description="Gram-positive cocci surface proteins LPxTG" evidence="7">
    <location>
        <begin position="840"/>
        <end position="876"/>
    </location>
</feature>
<keyword evidence="4" id="KW-0732">Signal</keyword>
<dbReference type="InterPro" id="IPR015217">
    <property type="entry name" value="Invasin_dom_3"/>
</dbReference>